<reference evidence="3" key="1">
    <citation type="journal article" date="2020" name="Plant Biotechnol. J.">
        <title>The pomegranate (Punica granatum L.) draft genome dissects genetic divergence between soft- and hard-seeded cultivars.</title>
        <authorList>
            <person name="Luo X."/>
            <person name="Li H."/>
            <person name="Wu Z."/>
            <person name="Yao W."/>
            <person name="Zhao P."/>
            <person name="Cao D."/>
            <person name="Yu H."/>
            <person name="Li K."/>
            <person name="Poudel K."/>
            <person name="Zhao D."/>
            <person name="Zhang F."/>
            <person name="Xia X."/>
            <person name="Chen L."/>
            <person name="Wang Q."/>
            <person name="Jing D."/>
            <person name="Cao S."/>
        </authorList>
    </citation>
    <scope>NUCLEOTIDE SEQUENCE [LARGE SCALE GENOMIC DNA]</scope>
    <source>
        <strain evidence="3">cv. Tunisia</strain>
    </source>
</reference>
<dbReference type="PROSITE" id="PS51375">
    <property type="entry name" value="PPR"/>
    <property type="match status" value="4"/>
</dbReference>
<name>A0A6P8DFM5_PUNGR</name>
<dbReference type="Pfam" id="PF01535">
    <property type="entry name" value="PPR"/>
    <property type="match status" value="4"/>
</dbReference>
<keyword evidence="1" id="KW-0677">Repeat</keyword>
<dbReference type="Proteomes" id="UP000515151">
    <property type="component" value="Chromosome 4"/>
</dbReference>
<dbReference type="RefSeq" id="XP_031393284.1">
    <property type="nucleotide sequence ID" value="XM_031537424.1"/>
</dbReference>
<accession>A0A6P8DFM5</accession>
<protein>
    <submittedName>
        <fullName evidence="4">Pentatricopeptide repeat-containing protein At1g43980, mitochondrial</fullName>
    </submittedName>
</protein>
<dbReference type="FunFam" id="1.25.40.10:FF:000442">
    <property type="entry name" value="Pentatricopeptide repeat-containing protein At3g49710"/>
    <property type="match status" value="1"/>
</dbReference>
<dbReference type="InterPro" id="IPR046960">
    <property type="entry name" value="PPR_At4g14850-like_plant"/>
</dbReference>
<feature type="repeat" description="PPR" evidence="2">
    <location>
        <begin position="412"/>
        <end position="446"/>
    </location>
</feature>
<dbReference type="OrthoDB" id="1855397at2759"/>
<reference evidence="4" key="2">
    <citation type="submission" date="2025-08" db="UniProtKB">
        <authorList>
            <consortium name="RefSeq"/>
        </authorList>
    </citation>
    <scope>IDENTIFICATION</scope>
    <source>
        <tissue evidence="4">Leaf</tissue>
    </source>
</reference>
<gene>
    <name evidence="4" type="primary">LOC116205008</name>
</gene>
<dbReference type="Pfam" id="PF13041">
    <property type="entry name" value="PPR_2"/>
    <property type="match status" value="2"/>
</dbReference>
<dbReference type="NCBIfam" id="TIGR00756">
    <property type="entry name" value="PPR"/>
    <property type="match status" value="3"/>
</dbReference>
<dbReference type="PANTHER" id="PTHR47926:SF479">
    <property type="entry name" value="PENTACOTRIPEPTIDE-REPEAT REGION OF PRORP DOMAIN-CONTAINING PROTEIN"/>
    <property type="match status" value="1"/>
</dbReference>
<dbReference type="FunFam" id="1.25.40.10:FF:000158">
    <property type="entry name" value="pentatricopeptide repeat-containing protein At2g33680"/>
    <property type="match status" value="1"/>
</dbReference>
<evidence type="ECO:0000256" key="2">
    <source>
        <dbReference type="PROSITE-ProRule" id="PRU00708"/>
    </source>
</evidence>
<keyword evidence="3" id="KW-1185">Reference proteome</keyword>
<organism evidence="3 4">
    <name type="scientific">Punica granatum</name>
    <name type="common">Pomegranate</name>
    <dbReference type="NCBI Taxonomy" id="22663"/>
    <lineage>
        <taxon>Eukaryota</taxon>
        <taxon>Viridiplantae</taxon>
        <taxon>Streptophyta</taxon>
        <taxon>Embryophyta</taxon>
        <taxon>Tracheophyta</taxon>
        <taxon>Spermatophyta</taxon>
        <taxon>Magnoliopsida</taxon>
        <taxon>eudicotyledons</taxon>
        <taxon>Gunneridae</taxon>
        <taxon>Pentapetalae</taxon>
        <taxon>rosids</taxon>
        <taxon>malvids</taxon>
        <taxon>Myrtales</taxon>
        <taxon>Lythraceae</taxon>
        <taxon>Punica</taxon>
    </lineage>
</organism>
<feature type="repeat" description="PPR" evidence="2">
    <location>
        <begin position="112"/>
        <end position="146"/>
    </location>
</feature>
<evidence type="ECO:0000313" key="3">
    <source>
        <dbReference type="Proteomes" id="UP000515151"/>
    </source>
</evidence>
<dbReference type="PANTHER" id="PTHR47926">
    <property type="entry name" value="PENTATRICOPEPTIDE REPEAT-CONTAINING PROTEIN"/>
    <property type="match status" value="1"/>
</dbReference>
<dbReference type="GeneID" id="116205008"/>
<dbReference type="Gene3D" id="1.25.40.10">
    <property type="entry name" value="Tetratricopeptide repeat domain"/>
    <property type="match status" value="4"/>
</dbReference>
<sequence>MYPLSKQLHGLCRTSLSCFSHLIDRCLRSKSPNFAKSIHAKLIQVGLISNTFLGNRCLDLYARFGTTDDLLRAFDEIPGKNLVSWNVCLKGLLKLGELSGARKLFDEMPQRDVVSWNSMISGYSSAGLVGSSMDMFLEMQKAGTRPSEFTYSILVSLVSCADHGKQIHGNMVINKVNSLGLVLGNSLIDMYGKLDLLDSAVAVFIRMEEVDIISWNSLILAFHYSTHSLSALEQLRSMMQQGYSPDEFTLSLATTICSNLQDVEKGKQVFALCMKSGFLSNSIVSSAAIDMFSKCDRLEHSIQLFEEVGKWDIKICNSMISSYISHGFSEVGLQLFVRVLRTGLGPTCFTISSLLGAVFVLPSDQGSEIHSLAVKLGFESDIVVVSSLIEMYNRFGLVDSAEKIFLEMSVRDLITWNTIIVGLARYGRAEEALKLFRILIDTGLSPDRITVFGVLEACFHGGFLDQGMYIFSSMKEKHGVSPGEEHYNCIIKLLVRCGKLEESVDLAQRMPYVPSYETLHLILSACIAQSHGDLGLVKMIAEALMTVEPKLVLLLPYRVLLKEYERRGRWEEMVRVGKLMKESETKKAVGSSWIGIRTRMFTFRADQLQHHGGRDLYSILRLLNWNLEGGHN</sequence>
<evidence type="ECO:0000256" key="1">
    <source>
        <dbReference type="ARBA" id="ARBA00022737"/>
    </source>
</evidence>
<dbReference type="AlphaFoldDB" id="A0A6P8DFM5"/>
<dbReference type="GO" id="GO:0003723">
    <property type="term" value="F:RNA binding"/>
    <property type="evidence" value="ECO:0007669"/>
    <property type="project" value="InterPro"/>
</dbReference>
<evidence type="ECO:0000313" key="4">
    <source>
        <dbReference type="RefSeq" id="XP_031393284.1"/>
    </source>
</evidence>
<feature type="repeat" description="PPR" evidence="2">
    <location>
        <begin position="81"/>
        <end position="111"/>
    </location>
</feature>
<dbReference type="GO" id="GO:0009451">
    <property type="term" value="P:RNA modification"/>
    <property type="evidence" value="ECO:0007669"/>
    <property type="project" value="InterPro"/>
</dbReference>
<proteinExistence type="predicted"/>
<dbReference type="InterPro" id="IPR002885">
    <property type="entry name" value="PPR_rpt"/>
</dbReference>
<dbReference type="GO" id="GO:0099402">
    <property type="term" value="P:plant organ development"/>
    <property type="evidence" value="ECO:0007669"/>
    <property type="project" value="UniProtKB-ARBA"/>
</dbReference>
<dbReference type="InterPro" id="IPR011990">
    <property type="entry name" value="TPR-like_helical_dom_sf"/>
</dbReference>
<feature type="repeat" description="PPR" evidence="2">
    <location>
        <begin position="312"/>
        <end position="346"/>
    </location>
</feature>